<organism evidence="1 2">
    <name type="scientific">Amaricoccus macauensis</name>
    <dbReference type="NCBI Taxonomy" id="57001"/>
    <lineage>
        <taxon>Bacteria</taxon>
        <taxon>Pseudomonadati</taxon>
        <taxon>Pseudomonadota</taxon>
        <taxon>Alphaproteobacteria</taxon>
        <taxon>Rhodobacterales</taxon>
        <taxon>Paracoccaceae</taxon>
        <taxon>Amaricoccus</taxon>
    </lineage>
</organism>
<dbReference type="RefSeq" id="WP_184155573.1">
    <property type="nucleotide sequence ID" value="NZ_JACHFM010000011.1"/>
</dbReference>
<sequence length="341" mass="38878">MPANQAAQNQHYVPKFILRNFLADTKGQRVHVFRKPTQKGFTTSIDNIMAERRFHEFHIEDNLIASFEGAVCDIENALLPTYRAVLERGTLDGSPEEKVNLISFIAFQFVRTRAQRDLFRDLQIQLDDRLGPEVVEGLDLGPQTEEERVLQHLRFMEEATPGFVAAMMDKDLALMKAPKGRSFYLSDNPVVLHNDKGKDSFYGNLGLAVEGIQIYLPLSAELMLCAWCPTLMAGMKEQHAVDKRRLASVMLAPFMGKIPANDYLQKQLDKLRPILKFREAWIKHVADGTPMVLNTDNMDFHNSLQVMSASQHVVCKYADFALATRFMKENPNDKGFRFRVN</sequence>
<protein>
    <recommendedName>
        <fullName evidence="3">DUF4238 domain-containing protein</fullName>
    </recommendedName>
</protein>
<keyword evidence="2" id="KW-1185">Reference proteome</keyword>
<accession>A0A840SV11</accession>
<evidence type="ECO:0008006" key="3">
    <source>
        <dbReference type="Google" id="ProtNLM"/>
    </source>
</evidence>
<proteinExistence type="predicted"/>
<comment type="caution">
    <text evidence="1">The sequence shown here is derived from an EMBL/GenBank/DDBJ whole genome shotgun (WGS) entry which is preliminary data.</text>
</comment>
<dbReference type="AlphaFoldDB" id="A0A840SV11"/>
<dbReference type="InterPro" id="IPR025332">
    <property type="entry name" value="DUF4238"/>
</dbReference>
<evidence type="ECO:0000313" key="1">
    <source>
        <dbReference type="EMBL" id="MBB5224600.1"/>
    </source>
</evidence>
<reference evidence="1 2" key="1">
    <citation type="submission" date="2020-08" db="EMBL/GenBank/DDBJ databases">
        <title>Genomic Encyclopedia of Type Strains, Phase IV (KMG-IV): sequencing the most valuable type-strain genomes for metagenomic binning, comparative biology and taxonomic classification.</title>
        <authorList>
            <person name="Goeker M."/>
        </authorList>
    </citation>
    <scope>NUCLEOTIDE SEQUENCE [LARGE SCALE GENOMIC DNA]</scope>
    <source>
        <strain evidence="1 2">DSM 101730</strain>
    </source>
</reference>
<dbReference type="Proteomes" id="UP000549457">
    <property type="component" value="Unassembled WGS sequence"/>
</dbReference>
<name>A0A840SV11_9RHOB</name>
<dbReference type="EMBL" id="JACHFM010000011">
    <property type="protein sequence ID" value="MBB5224600.1"/>
    <property type="molecule type" value="Genomic_DNA"/>
</dbReference>
<gene>
    <name evidence="1" type="ORF">HNP73_004571</name>
</gene>
<evidence type="ECO:0000313" key="2">
    <source>
        <dbReference type="Proteomes" id="UP000549457"/>
    </source>
</evidence>
<dbReference type="Pfam" id="PF14022">
    <property type="entry name" value="DUF4238"/>
    <property type="match status" value="1"/>
</dbReference>